<keyword evidence="7" id="KW-1003">Cell membrane</keyword>
<organism evidence="9 10">
    <name type="scientific">Hyphococcus lacteus</name>
    <dbReference type="NCBI Taxonomy" id="3143536"/>
    <lineage>
        <taxon>Bacteria</taxon>
        <taxon>Pseudomonadati</taxon>
        <taxon>Pseudomonadota</taxon>
        <taxon>Alphaproteobacteria</taxon>
        <taxon>Parvularculales</taxon>
        <taxon>Parvularculaceae</taxon>
        <taxon>Hyphococcus</taxon>
    </lineage>
</organism>
<dbReference type="InterPro" id="IPR000440">
    <property type="entry name" value="NADH_UbQ/plastoQ_OxRdtase_su3"/>
</dbReference>
<keyword evidence="7" id="KW-1278">Translocase</keyword>
<dbReference type="RefSeq" id="WP_369311709.1">
    <property type="nucleotide sequence ID" value="NZ_JBEHZE010000001.1"/>
</dbReference>
<name>A0ABV3YZS3_9PROT</name>
<evidence type="ECO:0000256" key="7">
    <source>
        <dbReference type="HAMAP-Rule" id="MF_01394"/>
    </source>
</evidence>
<feature type="transmembrane region" description="Helical" evidence="7">
    <location>
        <begin position="12"/>
        <end position="35"/>
    </location>
</feature>
<keyword evidence="9" id="KW-0560">Oxidoreductase</keyword>
<accession>A0ABV3YZS3</accession>
<keyword evidence="5 7" id="KW-1133">Transmembrane helix</keyword>
<protein>
    <recommendedName>
        <fullName evidence="7">NADH-quinone oxidoreductase subunit A</fullName>
        <ecNumber evidence="7">7.1.1.-</ecNumber>
    </recommendedName>
    <alternativeName>
        <fullName evidence="7">NADH dehydrogenase I subunit A</fullName>
    </alternativeName>
    <alternativeName>
        <fullName evidence="7">NDH-1 subunit A</fullName>
    </alternativeName>
    <alternativeName>
        <fullName evidence="7">NUO1</fullName>
    </alternativeName>
</protein>
<evidence type="ECO:0000256" key="4">
    <source>
        <dbReference type="ARBA" id="ARBA00022692"/>
    </source>
</evidence>
<evidence type="ECO:0000313" key="10">
    <source>
        <dbReference type="Proteomes" id="UP001560685"/>
    </source>
</evidence>
<gene>
    <name evidence="9" type="primary">ndhC</name>
    <name evidence="7" type="synonym">nuoA</name>
    <name evidence="9" type="ORF">ABFZ84_00570</name>
</gene>
<keyword evidence="6 7" id="KW-0472">Membrane</keyword>
<evidence type="ECO:0000256" key="8">
    <source>
        <dbReference type="RuleBase" id="RU003639"/>
    </source>
</evidence>
<comment type="function">
    <text evidence="7">NDH-1 shuttles electrons from NADH, via FMN and iron-sulfur (Fe-S) centers, to quinones in the respiratory chain. The immediate electron acceptor for the enzyme in this species is believed to be ubiquinone. Couples the redox reaction to proton translocation (for every two electrons transferred, four hydrogen ions are translocated across the cytoplasmic membrane), and thus conserves the redox energy in a proton gradient.</text>
</comment>
<proteinExistence type="inferred from homology"/>
<comment type="caution">
    <text evidence="9">The sequence shown here is derived from an EMBL/GenBank/DDBJ whole genome shotgun (WGS) entry which is preliminary data.</text>
</comment>
<dbReference type="PANTHER" id="PTHR11058">
    <property type="entry name" value="NADH-UBIQUINONE OXIDOREDUCTASE CHAIN 3"/>
    <property type="match status" value="1"/>
</dbReference>
<dbReference type="InterPro" id="IPR023043">
    <property type="entry name" value="NAD(P)H_OxRDtase_bac/plastid"/>
</dbReference>
<dbReference type="Pfam" id="PF00507">
    <property type="entry name" value="Oxidored_q4"/>
    <property type="match status" value="1"/>
</dbReference>
<dbReference type="Proteomes" id="UP001560685">
    <property type="component" value="Unassembled WGS sequence"/>
</dbReference>
<evidence type="ECO:0000256" key="1">
    <source>
        <dbReference type="ARBA" id="ARBA00004141"/>
    </source>
</evidence>
<dbReference type="Gene3D" id="1.20.58.1610">
    <property type="entry name" value="NADH:ubiquinone/plastoquinone oxidoreductase, chain 3"/>
    <property type="match status" value="1"/>
</dbReference>
<keyword evidence="3 7" id="KW-0813">Transport</keyword>
<keyword evidence="7 8" id="KW-0520">NAD</keyword>
<keyword evidence="4 7" id="KW-0812">Transmembrane</keyword>
<evidence type="ECO:0000256" key="2">
    <source>
        <dbReference type="ARBA" id="ARBA00008472"/>
    </source>
</evidence>
<dbReference type="EC" id="7.1.1.-" evidence="7"/>
<dbReference type="GO" id="GO:0050136">
    <property type="term" value="F:NADH dehydrogenase (quinone) (non-electrogenic) activity"/>
    <property type="evidence" value="ECO:0007669"/>
    <property type="project" value="UniProtKB-EC"/>
</dbReference>
<keyword evidence="7" id="KW-0830">Ubiquinone</keyword>
<comment type="subunit">
    <text evidence="7">NDH-1 is composed of 14 different subunits. Subunits NuoA, H, J, K, L, M, N constitute the membrane sector of the complex.</text>
</comment>
<dbReference type="PANTHER" id="PTHR11058:SF9">
    <property type="entry name" value="NADH-UBIQUINONE OXIDOREDUCTASE CHAIN 3"/>
    <property type="match status" value="1"/>
</dbReference>
<evidence type="ECO:0000313" key="9">
    <source>
        <dbReference type="EMBL" id="MEX6632031.1"/>
    </source>
</evidence>
<keyword evidence="10" id="KW-1185">Reference proteome</keyword>
<reference evidence="9 10" key="1">
    <citation type="submission" date="2024-05" db="EMBL/GenBank/DDBJ databases">
        <title>Three bacterial strains, DH-69, EH-24, and ECK-19 isolated from coastal sediments.</title>
        <authorList>
            <person name="Ye Y.-Q."/>
            <person name="Du Z.-J."/>
        </authorList>
    </citation>
    <scope>NUCLEOTIDE SEQUENCE [LARGE SCALE GENOMIC DNA]</scope>
    <source>
        <strain evidence="9 10">ECK-19</strain>
    </source>
</reference>
<evidence type="ECO:0000256" key="3">
    <source>
        <dbReference type="ARBA" id="ARBA00022448"/>
    </source>
</evidence>
<feature type="transmembrane region" description="Helical" evidence="7">
    <location>
        <begin position="99"/>
        <end position="121"/>
    </location>
</feature>
<comment type="catalytic activity">
    <reaction evidence="7 8">
        <text>a quinone + NADH + 5 H(+)(in) = a quinol + NAD(+) + 4 H(+)(out)</text>
        <dbReference type="Rhea" id="RHEA:57888"/>
        <dbReference type="ChEBI" id="CHEBI:15378"/>
        <dbReference type="ChEBI" id="CHEBI:24646"/>
        <dbReference type="ChEBI" id="CHEBI:57540"/>
        <dbReference type="ChEBI" id="CHEBI:57945"/>
        <dbReference type="ChEBI" id="CHEBI:132124"/>
    </reaction>
</comment>
<dbReference type="EMBL" id="JBEHZE010000001">
    <property type="protein sequence ID" value="MEX6632031.1"/>
    <property type="molecule type" value="Genomic_DNA"/>
</dbReference>
<feature type="transmembrane region" description="Helical" evidence="7">
    <location>
        <begin position="65"/>
        <end position="87"/>
    </location>
</feature>
<evidence type="ECO:0000256" key="5">
    <source>
        <dbReference type="ARBA" id="ARBA00022989"/>
    </source>
</evidence>
<comment type="subcellular location">
    <subcellularLocation>
        <location evidence="7 8">Cell membrane</location>
        <topology evidence="7 8">Multi-pass membrane protein</topology>
    </subcellularLocation>
    <subcellularLocation>
        <location evidence="1">Membrane</location>
        <topology evidence="1">Multi-pass membrane protein</topology>
    </subcellularLocation>
</comment>
<dbReference type="InterPro" id="IPR038430">
    <property type="entry name" value="NDAH_ubi_oxred_su3_sf"/>
</dbReference>
<comment type="similarity">
    <text evidence="2 7 8">Belongs to the complex I subunit 3 family.</text>
</comment>
<dbReference type="HAMAP" id="MF_01394">
    <property type="entry name" value="NDH1_NuoA"/>
    <property type="match status" value="1"/>
</dbReference>
<sequence length="131" mass="14806">MATADFLLDYLPIIVFLGIAVALAVGFVLAPSIIAPNDPDPEKVSIYECGFNAFDDARMKFDVQFYIVAILFIIVDLDVAFLFPWAVTLFNPELGADRGFQIFAFWSMFVFIAVFAVGFLYEWKKGALEWR</sequence>
<evidence type="ECO:0000256" key="6">
    <source>
        <dbReference type="ARBA" id="ARBA00023136"/>
    </source>
</evidence>
<keyword evidence="7 8" id="KW-0874">Quinone</keyword>